<reference evidence="3 4" key="1">
    <citation type="submission" date="2023-12" db="EMBL/GenBank/DDBJ databases">
        <title>Baltic Sea Cyanobacteria.</title>
        <authorList>
            <person name="Delbaje E."/>
            <person name="Fewer D.P."/>
            <person name="Shishido T.K."/>
        </authorList>
    </citation>
    <scope>NUCLEOTIDE SEQUENCE [LARGE SCALE GENOMIC DNA]</scope>
    <source>
        <strain evidence="3 4">UHCC 0281</strain>
    </source>
</reference>
<dbReference type="PANTHER" id="PTHR33975">
    <property type="entry name" value="MYELIN-ASSOCIATED OLIGODENDROCYTE BASIC PROTEIN"/>
    <property type="match status" value="1"/>
</dbReference>
<feature type="chain" id="PRO_5047534630" evidence="2">
    <location>
        <begin position="26"/>
        <end position="319"/>
    </location>
</feature>
<proteinExistence type="predicted"/>
<dbReference type="PIRSF" id="PIRSF037221">
    <property type="entry name" value="DUF1517"/>
    <property type="match status" value="1"/>
</dbReference>
<dbReference type="EMBL" id="JAYGHY010000003">
    <property type="protein sequence ID" value="MEA5441232.1"/>
    <property type="molecule type" value="Genomic_DNA"/>
</dbReference>
<keyword evidence="1" id="KW-1133">Transmembrane helix</keyword>
<gene>
    <name evidence="3" type="ORF">VB739_01540</name>
</gene>
<protein>
    <submittedName>
        <fullName evidence="3">DUF1517 domain-containing protein</fullName>
    </submittedName>
</protein>
<feature type="transmembrane region" description="Helical" evidence="1">
    <location>
        <begin position="81"/>
        <end position="107"/>
    </location>
</feature>
<dbReference type="InterPro" id="IPR010903">
    <property type="entry name" value="DUF1517"/>
</dbReference>
<organism evidence="3 4">
    <name type="scientific">Cyanobium gracile UHCC 0281</name>
    <dbReference type="NCBI Taxonomy" id="3110309"/>
    <lineage>
        <taxon>Bacteria</taxon>
        <taxon>Bacillati</taxon>
        <taxon>Cyanobacteriota</taxon>
        <taxon>Cyanophyceae</taxon>
        <taxon>Synechococcales</taxon>
        <taxon>Prochlorococcaceae</taxon>
        <taxon>Cyanobium</taxon>
    </lineage>
</organism>
<dbReference type="PANTHER" id="PTHR33975:SF2">
    <property type="entry name" value="MYELIN-ASSOCIATED OLIGODENDROCYTE BASIC PROTEIN"/>
    <property type="match status" value="1"/>
</dbReference>
<feature type="signal peptide" evidence="2">
    <location>
        <begin position="1"/>
        <end position="25"/>
    </location>
</feature>
<keyword evidence="1" id="KW-0472">Membrane</keyword>
<sequence>MGSRLFRRLAALIVVPVLVAGLVMAAPQPAQAASGGRIGGGSFRSAPSMPRNYGGGGGGYRGSYGGGYGGGYRGGGMGFPFIVPIFGFGGGGLFGFLILMAVAGVVVNALRGGGGGPALGGSGSDLAYNPRPDGPVAIAQIQVGLLASARDLQDDLRRLAGSSDTSNSAGLQRVLQETSLSLLRHPDLWVYANGEVGQVPFASAESTFNRLSMQERSKLERELTANVAGRRFSEPATVAPGASDAASDFIVVTLLVASRQRLAIKGARSADDLRDSLQKLGALGADDLLALEVIWQPEGAGEVLSTEQVITAYPDLQHL</sequence>
<dbReference type="Pfam" id="PF07466">
    <property type="entry name" value="DUF1517"/>
    <property type="match status" value="1"/>
</dbReference>
<name>A0ABU5SRU1_9CYAN</name>
<accession>A0ABU5SRU1</accession>
<evidence type="ECO:0000313" key="4">
    <source>
        <dbReference type="Proteomes" id="UP001302329"/>
    </source>
</evidence>
<comment type="caution">
    <text evidence="3">The sequence shown here is derived from an EMBL/GenBank/DDBJ whole genome shotgun (WGS) entry which is preliminary data.</text>
</comment>
<dbReference type="Proteomes" id="UP001302329">
    <property type="component" value="Unassembled WGS sequence"/>
</dbReference>
<evidence type="ECO:0000313" key="3">
    <source>
        <dbReference type="EMBL" id="MEA5441232.1"/>
    </source>
</evidence>
<dbReference type="RefSeq" id="WP_323355384.1">
    <property type="nucleotide sequence ID" value="NZ_JAYGHY010000003.1"/>
</dbReference>
<keyword evidence="1" id="KW-0812">Transmembrane</keyword>
<keyword evidence="4" id="KW-1185">Reference proteome</keyword>
<evidence type="ECO:0000256" key="2">
    <source>
        <dbReference type="SAM" id="SignalP"/>
    </source>
</evidence>
<keyword evidence="2" id="KW-0732">Signal</keyword>
<dbReference type="InterPro" id="IPR053023">
    <property type="entry name" value="FLAP_modulator"/>
</dbReference>
<evidence type="ECO:0000256" key="1">
    <source>
        <dbReference type="SAM" id="Phobius"/>
    </source>
</evidence>